<name>A0ABT9M040_9BACL</name>
<evidence type="ECO:0000256" key="1">
    <source>
        <dbReference type="ARBA" id="ARBA00022741"/>
    </source>
</evidence>
<dbReference type="SUPFAM" id="SSF52540">
    <property type="entry name" value="P-loop containing nucleoside triphosphate hydrolases"/>
    <property type="match status" value="1"/>
</dbReference>
<proteinExistence type="predicted"/>
<keyword evidence="2" id="KW-0378">Hydrolase</keyword>
<keyword evidence="1" id="KW-0547">Nucleotide-binding</keyword>
<sequence>MLTEQILRNNLTENQYNAVVDNGRYILCLACAGSGKSRTLAYKIAYLVSQGKARGYRRVYVSLKPRNQVGQTPCCVGY</sequence>
<evidence type="ECO:0000313" key="6">
    <source>
        <dbReference type="EMBL" id="MDP9729882.1"/>
    </source>
</evidence>
<keyword evidence="4" id="KW-0067">ATP-binding</keyword>
<evidence type="ECO:0000313" key="7">
    <source>
        <dbReference type="Proteomes" id="UP001229209"/>
    </source>
</evidence>
<evidence type="ECO:0000259" key="5">
    <source>
        <dbReference type="Pfam" id="PF00580"/>
    </source>
</evidence>
<reference evidence="6 7" key="1">
    <citation type="submission" date="2023-07" db="EMBL/GenBank/DDBJ databases">
        <title>Genomic Encyclopedia of Type Strains, Phase IV (KMG-IV): sequencing the most valuable type-strain genomes for metagenomic binning, comparative biology and taxonomic classification.</title>
        <authorList>
            <person name="Goeker M."/>
        </authorList>
    </citation>
    <scope>NUCLEOTIDE SEQUENCE [LARGE SCALE GENOMIC DNA]</scope>
    <source>
        <strain evidence="6 7">DSM 25924</strain>
    </source>
</reference>
<protein>
    <submittedName>
        <fullName evidence="6">Pyrimidine deaminase RibD-like protein</fullName>
    </submittedName>
</protein>
<accession>A0ABT9M040</accession>
<dbReference type="Proteomes" id="UP001229209">
    <property type="component" value="Unassembled WGS sequence"/>
</dbReference>
<dbReference type="InterPro" id="IPR027417">
    <property type="entry name" value="P-loop_NTPase"/>
</dbReference>
<dbReference type="RefSeq" id="WP_370541910.1">
    <property type="nucleotide sequence ID" value="NZ_JAURUO010000026.1"/>
</dbReference>
<evidence type="ECO:0000256" key="4">
    <source>
        <dbReference type="ARBA" id="ARBA00022840"/>
    </source>
</evidence>
<dbReference type="InterPro" id="IPR014016">
    <property type="entry name" value="UvrD-like_ATP-bd"/>
</dbReference>
<dbReference type="Pfam" id="PF00580">
    <property type="entry name" value="UvrD-helicase"/>
    <property type="match status" value="1"/>
</dbReference>
<comment type="caution">
    <text evidence="6">The sequence shown here is derived from an EMBL/GenBank/DDBJ whole genome shotgun (WGS) entry which is preliminary data.</text>
</comment>
<dbReference type="EMBL" id="JAURUO010000026">
    <property type="protein sequence ID" value="MDP9729882.1"/>
    <property type="molecule type" value="Genomic_DNA"/>
</dbReference>
<organism evidence="6 7">
    <name type="scientific">Alicyclobacillus tolerans</name>
    <dbReference type="NCBI Taxonomy" id="90970"/>
    <lineage>
        <taxon>Bacteria</taxon>
        <taxon>Bacillati</taxon>
        <taxon>Bacillota</taxon>
        <taxon>Bacilli</taxon>
        <taxon>Bacillales</taxon>
        <taxon>Alicyclobacillaceae</taxon>
        <taxon>Alicyclobacillus</taxon>
    </lineage>
</organism>
<feature type="domain" description="UvrD-like helicase ATP-binding" evidence="5">
    <location>
        <begin position="11"/>
        <end position="53"/>
    </location>
</feature>
<evidence type="ECO:0000256" key="3">
    <source>
        <dbReference type="ARBA" id="ARBA00022806"/>
    </source>
</evidence>
<gene>
    <name evidence="6" type="ORF">J2S04_002859</name>
</gene>
<keyword evidence="7" id="KW-1185">Reference proteome</keyword>
<evidence type="ECO:0000256" key="2">
    <source>
        <dbReference type="ARBA" id="ARBA00022801"/>
    </source>
</evidence>
<keyword evidence="3" id="KW-0347">Helicase</keyword>
<dbReference type="Gene3D" id="3.40.50.300">
    <property type="entry name" value="P-loop containing nucleotide triphosphate hydrolases"/>
    <property type="match status" value="1"/>
</dbReference>